<reference evidence="2 3" key="1">
    <citation type="journal article" date="2014" name="PLoS Genet.">
        <title>Phylogenetically driven sequencing of extremely halophilic archaea reveals strategies for static and dynamic osmo-response.</title>
        <authorList>
            <person name="Becker E.A."/>
            <person name="Seitzer P.M."/>
            <person name="Tritt A."/>
            <person name="Larsen D."/>
            <person name="Krusor M."/>
            <person name="Yao A.I."/>
            <person name="Wu D."/>
            <person name="Madern D."/>
            <person name="Eisen J.A."/>
            <person name="Darling A.E."/>
            <person name="Facciotti M.T."/>
        </authorList>
    </citation>
    <scope>NUCLEOTIDE SEQUENCE [LARGE SCALE GENOMIC DNA]</scope>
    <source>
        <strain evidence="2 3">JCM 13560</strain>
    </source>
</reference>
<dbReference type="AlphaFoldDB" id="M0PG73"/>
<evidence type="ECO:0000313" key="2">
    <source>
        <dbReference type="EMBL" id="EMA68908.1"/>
    </source>
</evidence>
<organism evidence="2 3">
    <name type="scientific">Halorubrum aidingense JCM 13560</name>
    <dbReference type="NCBI Taxonomy" id="1230454"/>
    <lineage>
        <taxon>Archaea</taxon>
        <taxon>Methanobacteriati</taxon>
        <taxon>Methanobacteriota</taxon>
        <taxon>Stenosarchaea group</taxon>
        <taxon>Halobacteria</taxon>
        <taxon>Halobacteriales</taxon>
        <taxon>Haloferacaceae</taxon>
        <taxon>Halorubrum</taxon>
    </lineage>
</organism>
<feature type="compositionally biased region" description="Low complexity" evidence="1">
    <location>
        <begin position="123"/>
        <end position="138"/>
    </location>
</feature>
<comment type="caution">
    <text evidence="2">The sequence shown here is derived from an EMBL/GenBank/DDBJ whole genome shotgun (WGS) entry which is preliminary data.</text>
</comment>
<accession>M0PG73</accession>
<evidence type="ECO:0000313" key="3">
    <source>
        <dbReference type="Proteomes" id="UP000011575"/>
    </source>
</evidence>
<evidence type="ECO:0000256" key="1">
    <source>
        <dbReference type="SAM" id="MobiDB-lite"/>
    </source>
</evidence>
<sequence length="193" mass="19355">MTVFVENSRTKNAAWPPRTSIGAAYWPFSSCSIYAASGTSPTASSNHAVSIDTQRPECVRSSSSTIAGSPSMTVVSTFIVWLPAEVRTSLGGSGGSAVSLGALADTADSTTRRYSPSSGGAYVSPTTGSSVSTSELGSSPIGAAGSATAAIRSTAASPSGLYARFGIDTPLTAPRNCGAISWADCASCARSHA</sequence>
<keyword evidence="3" id="KW-1185">Reference proteome</keyword>
<feature type="region of interest" description="Disordered" evidence="1">
    <location>
        <begin position="109"/>
        <end position="138"/>
    </location>
</feature>
<gene>
    <name evidence="2" type="ORF">C461_04737</name>
</gene>
<dbReference type="EMBL" id="AOJI01000017">
    <property type="protein sequence ID" value="EMA68908.1"/>
    <property type="molecule type" value="Genomic_DNA"/>
</dbReference>
<name>M0PG73_9EURY</name>
<dbReference type="Proteomes" id="UP000011575">
    <property type="component" value="Unassembled WGS sequence"/>
</dbReference>
<protein>
    <submittedName>
        <fullName evidence="2">Uncharacterized protein</fullName>
    </submittedName>
</protein>
<proteinExistence type="predicted"/>
<feature type="compositionally biased region" description="Polar residues" evidence="1">
    <location>
        <begin position="109"/>
        <end position="118"/>
    </location>
</feature>